<dbReference type="Proteomes" id="UP001497623">
    <property type="component" value="Unassembled WGS sequence"/>
</dbReference>
<dbReference type="InterPro" id="IPR036116">
    <property type="entry name" value="FN3_sf"/>
</dbReference>
<reference evidence="5 6" key="1">
    <citation type="submission" date="2024-05" db="EMBL/GenBank/DDBJ databases">
        <authorList>
            <person name="Wallberg A."/>
        </authorList>
    </citation>
    <scope>NUCLEOTIDE SEQUENCE [LARGE SCALE GENOMIC DNA]</scope>
</reference>
<comment type="caution">
    <text evidence="5">The sequence shown here is derived from an EMBL/GenBank/DDBJ whole genome shotgun (WGS) entry which is preliminary data.</text>
</comment>
<organism evidence="5 6">
    <name type="scientific">Meganyctiphanes norvegica</name>
    <name type="common">Northern krill</name>
    <name type="synonym">Thysanopoda norvegica</name>
    <dbReference type="NCBI Taxonomy" id="48144"/>
    <lineage>
        <taxon>Eukaryota</taxon>
        <taxon>Metazoa</taxon>
        <taxon>Ecdysozoa</taxon>
        <taxon>Arthropoda</taxon>
        <taxon>Crustacea</taxon>
        <taxon>Multicrustacea</taxon>
        <taxon>Malacostraca</taxon>
        <taxon>Eumalacostraca</taxon>
        <taxon>Eucarida</taxon>
        <taxon>Euphausiacea</taxon>
        <taxon>Euphausiidae</taxon>
        <taxon>Meganyctiphanes</taxon>
    </lineage>
</organism>
<dbReference type="InterPro" id="IPR036179">
    <property type="entry name" value="Ig-like_dom_sf"/>
</dbReference>
<evidence type="ECO:0000256" key="2">
    <source>
        <dbReference type="ARBA" id="ARBA00023157"/>
    </source>
</evidence>
<keyword evidence="1" id="KW-0677">Repeat</keyword>
<dbReference type="PRINTS" id="PR00014">
    <property type="entry name" value="FNTYPEIII"/>
</dbReference>
<dbReference type="Pfam" id="PF00041">
    <property type="entry name" value="fn3"/>
    <property type="match status" value="3"/>
</dbReference>
<protein>
    <submittedName>
        <fullName evidence="5">Uncharacterized protein</fullName>
    </submittedName>
</protein>
<feature type="domain" description="Ig-like" evidence="3">
    <location>
        <begin position="312"/>
        <end position="370"/>
    </location>
</feature>
<feature type="non-terminal residue" evidence="5">
    <location>
        <position position="370"/>
    </location>
</feature>
<evidence type="ECO:0000313" key="5">
    <source>
        <dbReference type="EMBL" id="CAL4177384.1"/>
    </source>
</evidence>
<feature type="non-terminal residue" evidence="5">
    <location>
        <position position="1"/>
    </location>
</feature>
<dbReference type="FunFam" id="2.60.40.10:FF:000028">
    <property type="entry name" value="Neuronal cell adhesion molecule"/>
    <property type="match status" value="1"/>
</dbReference>
<feature type="domain" description="Fibronectin type-III" evidence="4">
    <location>
        <begin position="5"/>
        <end position="107"/>
    </location>
</feature>
<dbReference type="InterPro" id="IPR007110">
    <property type="entry name" value="Ig-like_dom"/>
</dbReference>
<dbReference type="GO" id="GO:0098609">
    <property type="term" value="P:cell-cell adhesion"/>
    <property type="evidence" value="ECO:0007669"/>
    <property type="project" value="TreeGrafter"/>
</dbReference>
<name>A0AAV2SD88_MEGNR</name>
<sequence>APSGSPEGVHVESESQRSLLVRWWPPKPSLLHGPLRGYILAYRKQSAQGSFIFITRPITAQGLPVEENYTVSGLQPSTSYEVAVQAFTKAGLGPLSSPRIVHVTNVDVPSCPPLGVTCRPNGRRSIRIWWSPPQSICENNSVSGYRILAIPTNNLCPIYNEPWEVNTTNLEKSLDFLPSASNFSIQIRAVNTAGIGPISQPILCSTLDEEPGEPENLQLRVLSESRVLVRWDSPSGCHGTITHYTLSYTQRNKLQVDLHVRAGDMEPTWKEINDFTPGIQLEVWLAASNAIGESGPSNRISVLPIQTSSSSPIALTGRRVWHISEGSGVTLGCRPQGAPTPTISWTRDSQVVSSSHLTQLLPDGDLHLNG</sequence>
<evidence type="ECO:0000259" key="4">
    <source>
        <dbReference type="PROSITE" id="PS50853"/>
    </source>
</evidence>
<dbReference type="Gene3D" id="2.60.40.10">
    <property type="entry name" value="Immunoglobulins"/>
    <property type="match status" value="4"/>
</dbReference>
<dbReference type="CDD" id="cd00063">
    <property type="entry name" value="FN3"/>
    <property type="match status" value="3"/>
</dbReference>
<dbReference type="GO" id="GO:0030154">
    <property type="term" value="P:cell differentiation"/>
    <property type="evidence" value="ECO:0007669"/>
    <property type="project" value="UniProtKB-ARBA"/>
</dbReference>
<dbReference type="PROSITE" id="PS50853">
    <property type="entry name" value="FN3"/>
    <property type="match status" value="3"/>
</dbReference>
<dbReference type="SMART" id="SM00060">
    <property type="entry name" value="FN3"/>
    <property type="match status" value="3"/>
</dbReference>
<accession>A0AAV2SD88</accession>
<keyword evidence="2" id="KW-1015">Disulfide bond</keyword>
<evidence type="ECO:0000256" key="1">
    <source>
        <dbReference type="ARBA" id="ARBA00022737"/>
    </source>
</evidence>
<dbReference type="PANTHER" id="PTHR44170">
    <property type="entry name" value="PROTEIN SIDEKICK"/>
    <property type="match status" value="1"/>
</dbReference>
<keyword evidence="6" id="KW-1185">Reference proteome</keyword>
<gene>
    <name evidence="5" type="ORF">MNOR_LOCUS34901</name>
</gene>
<evidence type="ECO:0000313" key="6">
    <source>
        <dbReference type="Proteomes" id="UP001497623"/>
    </source>
</evidence>
<dbReference type="PANTHER" id="PTHR44170:SF56">
    <property type="entry name" value="FIBRONECTIN TYPE-III DOMAIN-CONTAINING PROTEIN"/>
    <property type="match status" value="1"/>
</dbReference>
<dbReference type="InterPro" id="IPR013783">
    <property type="entry name" value="Ig-like_fold"/>
</dbReference>
<dbReference type="AlphaFoldDB" id="A0AAV2SD88"/>
<feature type="domain" description="Fibronectin type-III" evidence="4">
    <location>
        <begin position="213"/>
        <end position="310"/>
    </location>
</feature>
<dbReference type="SUPFAM" id="SSF48726">
    <property type="entry name" value="Immunoglobulin"/>
    <property type="match status" value="1"/>
</dbReference>
<proteinExistence type="predicted"/>
<dbReference type="GO" id="GO:0009653">
    <property type="term" value="P:anatomical structure morphogenesis"/>
    <property type="evidence" value="ECO:0007669"/>
    <property type="project" value="UniProtKB-ARBA"/>
</dbReference>
<evidence type="ECO:0000259" key="3">
    <source>
        <dbReference type="PROSITE" id="PS50835"/>
    </source>
</evidence>
<feature type="domain" description="Fibronectin type-III" evidence="4">
    <location>
        <begin position="112"/>
        <end position="209"/>
    </location>
</feature>
<dbReference type="SUPFAM" id="SSF49265">
    <property type="entry name" value="Fibronectin type III"/>
    <property type="match status" value="2"/>
</dbReference>
<dbReference type="PROSITE" id="PS50835">
    <property type="entry name" value="IG_LIKE"/>
    <property type="match status" value="1"/>
</dbReference>
<dbReference type="InterPro" id="IPR003961">
    <property type="entry name" value="FN3_dom"/>
</dbReference>
<dbReference type="EMBL" id="CAXKWB010055627">
    <property type="protein sequence ID" value="CAL4177384.1"/>
    <property type="molecule type" value="Genomic_DNA"/>
</dbReference>